<evidence type="ECO:0000313" key="1">
    <source>
        <dbReference type="EMBL" id="CAD8092248.1"/>
    </source>
</evidence>
<comment type="caution">
    <text evidence="1">The sequence shown here is derived from an EMBL/GenBank/DDBJ whole genome shotgun (WGS) entry which is preliminary data.</text>
</comment>
<evidence type="ECO:0000313" key="2">
    <source>
        <dbReference type="Proteomes" id="UP000692954"/>
    </source>
</evidence>
<gene>
    <name evidence="1" type="ORF">PSON_ATCC_30995.1.T0580307</name>
</gene>
<sequence length="36" mass="4377">MLSEQLTFIFDYLNDLIEKIKDDAALEFFKDLFDKF</sequence>
<keyword evidence="2" id="KW-1185">Reference proteome</keyword>
<dbReference type="AlphaFoldDB" id="A0A8S1NHL5"/>
<name>A0A8S1NHL5_9CILI</name>
<organism evidence="1 2">
    <name type="scientific">Paramecium sonneborni</name>
    <dbReference type="NCBI Taxonomy" id="65129"/>
    <lineage>
        <taxon>Eukaryota</taxon>
        <taxon>Sar</taxon>
        <taxon>Alveolata</taxon>
        <taxon>Ciliophora</taxon>
        <taxon>Intramacronucleata</taxon>
        <taxon>Oligohymenophorea</taxon>
        <taxon>Peniculida</taxon>
        <taxon>Parameciidae</taxon>
        <taxon>Paramecium</taxon>
    </lineage>
</organism>
<accession>A0A8S1NHL5</accession>
<reference evidence="1" key="1">
    <citation type="submission" date="2021-01" db="EMBL/GenBank/DDBJ databases">
        <authorList>
            <consortium name="Genoscope - CEA"/>
            <person name="William W."/>
        </authorList>
    </citation>
    <scope>NUCLEOTIDE SEQUENCE</scope>
</reference>
<protein>
    <submittedName>
        <fullName evidence="1">Uncharacterized protein</fullName>
    </submittedName>
</protein>
<dbReference type="Proteomes" id="UP000692954">
    <property type="component" value="Unassembled WGS sequence"/>
</dbReference>
<dbReference type="EMBL" id="CAJJDN010000058">
    <property type="protein sequence ID" value="CAD8092248.1"/>
    <property type="molecule type" value="Genomic_DNA"/>
</dbReference>
<proteinExistence type="predicted"/>